<evidence type="ECO:0000259" key="2">
    <source>
        <dbReference type="Pfam" id="PF03372"/>
    </source>
</evidence>
<dbReference type="SUPFAM" id="SSF56219">
    <property type="entry name" value="DNase I-like"/>
    <property type="match status" value="1"/>
</dbReference>
<dbReference type="InterPro" id="IPR005135">
    <property type="entry name" value="Endo/exonuclease/phosphatase"/>
</dbReference>
<keyword evidence="1" id="KW-0472">Membrane</keyword>
<dbReference type="Gene3D" id="3.60.10.10">
    <property type="entry name" value="Endonuclease/exonuclease/phosphatase"/>
    <property type="match status" value="1"/>
</dbReference>
<dbReference type="GO" id="GO:0004519">
    <property type="term" value="F:endonuclease activity"/>
    <property type="evidence" value="ECO:0007669"/>
    <property type="project" value="UniProtKB-KW"/>
</dbReference>
<reference evidence="3 4" key="1">
    <citation type="submission" date="2021-01" db="EMBL/GenBank/DDBJ databases">
        <title>Sequencing the genomes of 1000 actinobacteria strains.</title>
        <authorList>
            <person name="Klenk H.-P."/>
        </authorList>
    </citation>
    <scope>NUCLEOTIDE SEQUENCE [LARGE SCALE GENOMIC DNA]</scope>
    <source>
        <strain evidence="3 4">DSM 18239</strain>
    </source>
</reference>
<dbReference type="InterPro" id="IPR036691">
    <property type="entry name" value="Endo/exonu/phosph_ase_sf"/>
</dbReference>
<feature type="transmembrane region" description="Helical" evidence="1">
    <location>
        <begin position="37"/>
        <end position="59"/>
    </location>
</feature>
<dbReference type="Pfam" id="PF03372">
    <property type="entry name" value="Exo_endo_phos"/>
    <property type="match status" value="1"/>
</dbReference>
<proteinExistence type="predicted"/>
<evidence type="ECO:0000313" key="4">
    <source>
        <dbReference type="Proteomes" id="UP000732378"/>
    </source>
</evidence>
<protein>
    <submittedName>
        <fullName evidence="3">Endonuclease/exonuclease/phosphatase (EEP) superfamily protein YafD</fullName>
    </submittedName>
</protein>
<comment type="caution">
    <text evidence="3">The sequence shown here is derived from an EMBL/GenBank/DDBJ whole genome shotgun (WGS) entry which is preliminary data.</text>
</comment>
<feature type="transmembrane region" description="Helical" evidence="1">
    <location>
        <begin position="66"/>
        <end position="85"/>
    </location>
</feature>
<evidence type="ECO:0000256" key="1">
    <source>
        <dbReference type="SAM" id="Phobius"/>
    </source>
</evidence>
<name>A0ABS2M763_9ACTN</name>
<evidence type="ECO:0000313" key="3">
    <source>
        <dbReference type="EMBL" id="MBM7507024.1"/>
    </source>
</evidence>
<gene>
    <name evidence="3" type="ORF">JOE61_000838</name>
</gene>
<keyword evidence="1" id="KW-0812">Transmembrane</keyword>
<dbReference type="EMBL" id="JAFBBZ010000001">
    <property type="protein sequence ID" value="MBM7507024.1"/>
    <property type="molecule type" value="Genomic_DNA"/>
</dbReference>
<sequence length="333" mass="35143">MSVRRVAWWVLLLASLLPALGLTVLRLGAWEAGPAIRLVSFTPYAVVAYALALLLLLGVARRRRAVLVAALGVVAALGLHASWLAPLVTGPPVPAGAGQAAAGERVVVMSSNLLMGRADTAQVVRAAVDADVDLLVLQEVTQRALAGLDRAGLDELLPHRIGFPVTGERPFADTVGTMVFAREPLGEPRPLGTVLQSWEVEAEGLVLLAVHPSAPTDPEGWVRDHALLREAARESGADLVVGDLNATLDHAPLRRLVDDGYRDAVEQSNGGWQPTWPANGLFAGLPGPLVQIDHVLAGPGLRADSARTVAVDGTDHRALLVEVLVEARRLGRS</sequence>
<feature type="domain" description="Endonuclease/exonuclease/phosphatase" evidence="2">
    <location>
        <begin position="109"/>
        <end position="316"/>
    </location>
</feature>
<dbReference type="RefSeq" id="WP_193667848.1">
    <property type="nucleotide sequence ID" value="NZ_JACDTV010000003.1"/>
</dbReference>
<keyword evidence="3" id="KW-0378">Hydrolase</keyword>
<keyword evidence="3" id="KW-0255">Endonuclease</keyword>
<accession>A0ABS2M763</accession>
<organism evidence="3 4">
    <name type="scientific">Nocardioides salarius</name>
    <dbReference type="NCBI Taxonomy" id="374513"/>
    <lineage>
        <taxon>Bacteria</taxon>
        <taxon>Bacillati</taxon>
        <taxon>Actinomycetota</taxon>
        <taxon>Actinomycetes</taxon>
        <taxon>Propionibacteriales</taxon>
        <taxon>Nocardioidaceae</taxon>
        <taxon>Nocardioides</taxon>
    </lineage>
</organism>
<keyword evidence="3" id="KW-0540">Nuclease</keyword>
<keyword evidence="1" id="KW-1133">Transmembrane helix</keyword>
<keyword evidence="4" id="KW-1185">Reference proteome</keyword>
<dbReference type="Proteomes" id="UP000732378">
    <property type="component" value="Unassembled WGS sequence"/>
</dbReference>